<evidence type="ECO:0008006" key="4">
    <source>
        <dbReference type="Google" id="ProtNLM"/>
    </source>
</evidence>
<protein>
    <recommendedName>
        <fullName evidence="4">Phage-related minor tail protein</fullName>
    </recommendedName>
</protein>
<comment type="caution">
    <text evidence="2">The sequence shown here is derived from an EMBL/GenBank/DDBJ whole genome shotgun (WGS) entry which is preliminary data.</text>
</comment>
<proteinExistence type="predicted"/>
<sequence>AAKDAKEEIKNVGSELANMVAGAAAAGGVAGVIEKSLDISSLDTQIDISFNVPEKSKQSIKQAIRDIEAYGLDAQEALEGVRRQWALNSRESDKTNAKIVKGAAAIARAYNGIDFIELIQEINEIGRELKISDENALGLVNQLLKIGFPPEQLDIIAEYGQQLRRAGFNAQEIQAIFAAGIETGTWNIDNLLDGLKEGRIRLAEFGQGVPKATKELLANTNISAKQLQKWGQEVAKGGDSGRKAMQDVAKALMGVKDETTRNALGVAIFGTMWEDQGENITETILNMGDHLKGAKENQDLLNDSVNKLDSSPAVQFQQALGQLKLALEPLLGVIASIIGKIAEWAKNNPTLAATITAIVTTLGILLGIMMGLAPIFTALSVAAGALGVSIGAIATPVLIVIGVITALIAIGVALWKNWDTVRKKASEIWGSIKTFFSNTWNSIKSTASNVWNGFKNTVSNVWSSMKTKASNIFNGIKNAIGNAFNNVRTFVSNIWNGIRNTISNVWNGIKNTALRVFGSIRDGIVFGVEFGERSGDLLTISSTE</sequence>
<feature type="non-terminal residue" evidence="2">
    <location>
        <position position="1"/>
    </location>
</feature>
<evidence type="ECO:0000256" key="1">
    <source>
        <dbReference type="SAM" id="Phobius"/>
    </source>
</evidence>
<keyword evidence="3" id="KW-1185">Reference proteome</keyword>
<gene>
    <name evidence="2" type="ORF">Cdeb_02735</name>
</gene>
<dbReference type="EMBL" id="AZRV01000005">
    <property type="protein sequence ID" value="RKO63665.1"/>
    <property type="molecule type" value="Genomic_DNA"/>
</dbReference>
<keyword evidence="1" id="KW-1133">Transmembrane helix</keyword>
<accession>A0A420VJ82</accession>
<feature type="transmembrane region" description="Helical" evidence="1">
    <location>
        <begin position="382"/>
        <end position="415"/>
    </location>
</feature>
<keyword evidence="1" id="KW-0812">Transmembrane</keyword>
<keyword evidence="1" id="KW-0472">Membrane</keyword>
<dbReference type="Gene3D" id="1.20.120.20">
    <property type="entry name" value="Apolipoprotein"/>
    <property type="match status" value="1"/>
</dbReference>
<feature type="transmembrane region" description="Helical" evidence="1">
    <location>
        <begin position="351"/>
        <end position="376"/>
    </location>
</feature>
<organism evidence="2 3">
    <name type="scientific">Caldibacillus debilis GB1</name>
    <dbReference type="NCBI Taxonomy" id="1339248"/>
    <lineage>
        <taxon>Bacteria</taxon>
        <taxon>Bacillati</taxon>
        <taxon>Bacillota</taxon>
        <taxon>Bacilli</taxon>
        <taxon>Bacillales</taxon>
        <taxon>Bacillaceae</taxon>
        <taxon>Caldibacillus</taxon>
    </lineage>
</organism>
<dbReference type="AlphaFoldDB" id="A0A420VJ82"/>
<dbReference type="Proteomes" id="UP000286235">
    <property type="component" value="Unassembled WGS sequence"/>
</dbReference>
<reference evidence="2 3" key="1">
    <citation type="submission" date="2013-12" db="EMBL/GenBank/DDBJ databases">
        <title>Genome and proteome characterization of Caldibacillus debilis GB1 derived from a cellulolytic aero-tolerant co-culture.</title>
        <authorList>
            <person name="Wushke S.T."/>
            <person name="Zhang X."/>
            <person name="Fristensky B."/>
            <person name="Wilkins J.A."/>
            <person name="Levin D.B."/>
            <person name="Sparling R."/>
        </authorList>
    </citation>
    <scope>NUCLEOTIDE SEQUENCE [LARGE SCALE GENOMIC DNA]</scope>
    <source>
        <strain evidence="2 3">GB1</strain>
    </source>
</reference>
<evidence type="ECO:0000313" key="3">
    <source>
        <dbReference type="Proteomes" id="UP000286235"/>
    </source>
</evidence>
<evidence type="ECO:0000313" key="2">
    <source>
        <dbReference type="EMBL" id="RKO63665.1"/>
    </source>
</evidence>
<name>A0A420VJ82_9BACI</name>